<evidence type="ECO:0000256" key="1">
    <source>
        <dbReference type="ARBA" id="ARBA00004196"/>
    </source>
</evidence>
<reference evidence="6 7" key="1">
    <citation type="submission" date="2018-08" db="EMBL/GenBank/DDBJ databases">
        <title>Meiothermus luteus KCTC 52599 genome sequencing project.</title>
        <authorList>
            <person name="Da Costa M.S."/>
            <person name="Albuquerque L."/>
            <person name="Raposo P."/>
            <person name="Froufe H.J.C."/>
            <person name="Barroso C.S."/>
            <person name="Egas C."/>
        </authorList>
    </citation>
    <scope>NUCLEOTIDE SEQUENCE [LARGE SCALE GENOMIC DNA]</scope>
    <source>
        <strain evidence="6 7">KCTC 52599</strain>
    </source>
</reference>
<organism evidence="6 7">
    <name type="scientific">Meiothermus luteus</name>
    <dbReference type="NCBI Taxonomy" id="2026184"/>
    <lineage>
        <taxon>Bacteria</taxon>
        <taxon>Thermotogati</taxon>
        <taxon>Deinococcota</taxon>
        <taxon>Deinococci</taxon>
        <taxon>Thermales</taxon>
        <taxon>Thermaceae</taxon>
        <taxon>Meiothermus</taxon>
    </lineage>
</organism>
<dbReference type="Proteomes" id="UP000265800">
    <property type="component" value="Unassembled WGS sequence"/>
</dbReference>
<dbReference type="InterPro" id="IPR002491">
    <property type="entry name" value="ABC_transptr_periplasmic_BD"/>
</dbReference>
<dbReference type="EMBL" id="QWKZ01000024">
    <property type="protein sequence ID" value="RIH87214.1"/>
    <property type="molecule type" value="Genomic_DNA"/>
</dbReference>
<keyword evidence="3" id="KW-0813">Transport</keyword>
<dbReference type="GO" id="GO:0030288">
    <property type="term" value="C:outer membrane-bounded periplasmic space"/>
    <property type="evidence" value="ECO:0007669"/>
    <property type="project" value="TreeGrafter"/>
</dbReference>
<dbReference type="CDD" id="cd01146">
    <property type="entry name" value="FhuD"/>
    <property type="match status" value="1"/>
</dbReference>
<protein>
    <submittedName>
        <fullName evidence="6">Fe(3+)-citrate-binding protein YfmC</fullName>
    </submittedName>
</protein>
<dbReference type="RefSeq" id="WP_119359691.1">
    <property type="nucleotide sequence ID" value="NZ_QWKZ01000024.1"/>
</dbReference>
<evidence type="ECO:0000256" key="2">
    <source>
        <dbReference type="ARBA" id="ARBA00008814"/>
    </source>
</evidence>
<keyword evidence="4" id="KW-0732">Signal</keyword>
<dbReference type="AlphaFoldDB" id="A0A399ERE2"/>
<comment type="similarity">
    <text evidence="2">Belongs to the bacterial solute-binding protein 8 family.</text>
</comment>
<dbReference type="SUPFAM" id="SSF53807">
    <property type="entry name" value="Helical backbone' metal receptor"/>
    <property type="match status" value="1"/>
</dbReference>
<comment type="caution">
    <text evidence="6">The sequence shown here is derived from an EMBL/GenBank/DDBJ whole genome shotgun (WGS) entry which is preliminary data.</text>
</comment>
<comment type="subcellular location">
    <subcellularLocation>
        <location evidence="1">Cell envelope</location>
    </subcellularLocation>
</comment>
<dbReference type="GO" id="GO:1901678">
    <property type="term" value="P:iron coordination entity transport"/>
    <property type="evidence" value="ECO:0007669"/>
    <property type="project" value="UniProtKB-ARBA"/>
</dbReference>
<accession>A0A399ERE2</accession>
<dbReference type="Pfam" id="PF01497">
    <property type="entry name" value="Peripla_BP_2"/>
    <property type="match status" value="1"/>
</dbReference>
<evidence type="ECO:0000259" key="5">
    <source>
        <dbReference type="PROSITE" id="PS50983"/>
    </source>
</evidence>
<dbReference type="PANTHER" id="PTHR30532">
    <property type="entry name" value="IRON III DICITRATE-BINDING PERIPLASMIC PROTEIN"/>
    <property type="match status" value="1"/>
</dbReference>
<proteinExistence type="inferred from homology"/>
<feature type="domain" description="Fe/B12 periplasmic-binding" evidence="5">
    <location>
        <begin position="41"/>
        <end position="309"/>
    </location>
</feature>
<dbReference type="OrthoDB" id="9793175at2"/>
<dbReference type="PRINTS" id="PR01715">
    <property type="entry name" value="FERRIBNDNGPP"/>
</dbReference>
<dbReference type="InterPro" id="IPR051313">
    <property type="entry name" value="Bact_iron-sidero_bind"/>
</dbReference>
<gene>
    <name evidence="6" type="primary">yfmC_1</name>
    <name evidence="6" type="ORF">Mlute_01029</name>
</gene>
<evidence type="ECO:0000256" key="4">
    <source>
        <dbReference type="ARBA" id="ARBA00022729"/>
    </source>
</evidence>
<keyword evidence="7" id="KW-1185">Reference proteome</keyword>
<evidence type="ECO:0000313" key="6">
    <source>
        <dbReference type="EMBL" id="RIH87214.1"/>
    </source>
</evidence>
<dbReference type="PROSITE" id="PS50983">
    <property type="entry name" value="FE_B12_PBP"/>
    <property type="match status" value="1"/>
</dbReference>
<dbReference type="Gene3D" id="3.40.50.1980">
    <property type="entry name" value="Nitrogenase molybdenum iron protein domain"/>
    <property type="match status" value="2"/>
</dbReference>
<dbReference type="PANTHER" id="PTHR30532:SF29">
    <property type="entry name" value="FE(3+) DICITRATE-BINDING PERIPLASMIC PROTEIN"/>
    <property type="match status" value="1"/>
</dbReference>
<evidence type="ECO:0000256" key="3">
    <source>
        <dbReference type="ARBA" id="ARBA00022448"/>
    </source>
</evidence>
<sequence>MKRIGILLVWMTLLGLAQAQCGGRLVQHALGESCVVGVPKRVVALEWTYVEDLLALGVQPVGVADIKGYQEWVRIPIALDKSVVDVGTRAQPSLEVLTTLKPDLILAPAFRVRQIYPRLAQIAPTLTFDPFTEGGNQYAEMVRTFQTIAEVLGRSTQGRTVLTRMETRFAQARQTLQKAGLFGQRFVLAQAFTSRQNLATMRLFTRNSLVSQVLEQIGLKNAWGDKPQPYGYTEVGLEALSQIKTDHFIYIVQENDNVFAGSSVEALWKNLDFVRNRRAYRLPGNTWTFGGPLSAEGLVEAVVGAMTRR</sequence>
<name>A0A399ERE2_9DEIN</name>
<evidence type="ECO:0000313" key="7">
    <source>
        <dbReference type="Proteomes" id="UP000265800"/>
    </source>
</evidence>